<sequence length="55" mass="6160">MTAFVGPQEPILATVKQRNLVWFGHVTRPISTQSCRSLLSQTTLRKAQHAILSIK</sequence>
<reference evidence="1" key="1">
    <citation type="journal article" date="2019" name="bioRxiv">
        <title>The Genome of the Zebra Mussel, Dreissena polymorpha: A Resource for Invasive Species Research.</title>
        <authorList>
            <person name="McCartney M.A."/>
            <person name="Auch B."/>
            <person name="Kono T."/>
            <person name="Mallez S."/>
            <person name="Zhang Y."/>
            <person name="Obille A."/>
            <person name="Becker A."/>
            <person name="Abrahante J.E."/>
            <person name="Garbe J."/>
            <person name="Badalamenti J.P."/>
            <person name="Herman A."/>
            <person name="Mangelson H."/>
            <person name="Liachko I."/>
            <person name="Sullivan S."/>
            <person name="Sone E.D."/>
            <person name="Koren S."/>
            <person name="Silverstein K.A.T."/>
            <person name="Beckman K.B."/>
            <person name="Gohl D.M."/>
        </authorList>
    </citation>
    <scope>NUCLEOTIDE SEQUENCE</scope>
    <source>
        <strain evidence="1">Duluth1</strain>
        <tissue evidence="1">Whole animal</tissue>
    </source>
</reference>
<reference evidence="1" key="2">
    <citation type="submission" date="2020-11" db="EMBL/GenBank/DDBJ databases">
        <authorList>
            <person name="McCartney M.A."/>
            <person name="Auch B."/>
            <person name="Kono T."/>
            <person name="Mallez S."/>
            <person name="Becker A."/>
            <person name="Gohl D.M."/>
            <person name="Silverstein K.A.T."/>
            <person name="Koren S."/>
            <person name="Bechman K.B."/>
            <person name="Herman A."/>
            <person name="Abrahante J.E."/>
            <person name="Garbe J."/>
        </authorList>
    </citation>
    <scope>NUCLEOTIDE SEQUENCE</scope>
    <source>
        <strain evidence="1">Duluth1</strain>
        <tissue evidence="1">Whole animal</tissue>
    </source>
</reference>
<dbReference type="Proteomes" id="UP000828390">
    <property type="component" value="Unassembled WGS sequence"/>
</dbReference>
<proteinExistence type="predicted"/>
<comment type="caution">
    <text evidence="1">The sequence shown here is derived from an EMBL/GenBank/DDBJ whole genome shotgun (WGS) entry which is preliminary data.</text>
</comment>
<keyword evidence="2" id="KW-1185">Reference proteome</keyword>
<evidence type="ECO:0000313" key="1">
    <source>
        <dbReference type="EMBL" id="KAH3825852.1"/>
    </source>
</evidence>
<name>A0A9D4GZS8_DREPO</name>
<evidence type="ECO:0000313" key="2">
    <source>
        <dbReference type="Proteomes" id="UP000828390"/>
    </source>
</evidence>
<dbReference type="EMBL" id="JAIWYP010000005">
    <property type="protein sequence ID" value="KAH3825852.1"/>
    <property type="molecule type" value="Genomic_DNA"/>
</dbReference>
<gene>
    <name evidence="1" type="ORF">DPMN_127735</name>
</gene>
<protein>
    <submittedName>
        <fullName evidence="1">Uncharacterized protein</fullName>
    </submittedName>
</protein>
<accession>A0A9D4GZS8</accession>
<organism evidence="1 2">
    <name type="scientific">Dreissena polymorpha</name>
    <name type="common">Zebra mussel</name>
    <name type="synonym">Mytilus polymorpha</name>
    <dbReference type="NCBI Taxonomy" id="45954"/>
    <lineage>
        <taxon>Eukaryota</taxon>
        <taxon>Metazoa</taxon>
        <taxon>Spiralia</taxon>
        <taxon>Lophotrochozoa</taxon>
        <taxon>Mollusca</taxon>
        <taxon>Bivalvia</taxon>
        <taxon>Autobranchia</taxon>
        <taxon>Heteroconchia</taxon>
        <taxon>Euheterodonta</taxon>
        <taxon>Imparidentia</taxon>
        <taxon>Neoheterodontei</taxon>
        <taxon>Myida</taxon>
        <taxon>Dreissenoidea</taxon>
        <taxon>Dreissenidae</taxon>
        <taxon>Dreissena</taxon>
    </lineage>
</organism>
<dbReference type="AlphaFoldDB" id="A0A9D4GZS8"/>